<reference evidence="2 3" key="1">
    <citation type="submission" date="2010-08" db="EMBL/GenBank/DDBJ databases">
        <title>Complete sequence of Clostridium cellulovorans 743B.</title>
        <authorList>
            <consortium name="US DOE Joint Genome Institute"/>
            <person name="Lucas S."/>
            <person name="Copeland A."/>
            <person name="Lapidus A."/>
            <person name="Cheng J.-F."/>
            <person name="Bruce D."/>
            <person name="Goodwin L."/>
            <person name="Pitluck S."/>
            <person name="Chertkov O."/>
            <person name="Detter J.C."/>
            <person name="Han C."/>
            <person name="Tapia R."/>
            <person name="Land M."/>
            <person name="Hauser L."/>
            <person name="Chang Y.-J."/>
            <person name="Jeffries C."/>
            <person name="Kyrpides N."/>
            <person name="Ivanova N."/>
            <person name="Mikhailova N."/>
            <person name="Hemme C.L."/>
            <person name="Woyke T."/>
        </authorList>
    </citation>
    <scope>NUCLEOTIDE SEQUENCE [LARGE SCALE GENOMIC DNA]</scope>
    <source>
        <strain evidence="3">ATCC 35296 / DSM 3052 / OCM 3 / 743B</strain>
    </source>
</reference>
<dbReference type="Pfam" id="PF01391">
    <property type="entry name" value="Collagen"/>
    <property type="match status" value="1"/>
</dbReference>
<sequence>MSNYGNNNNGLSLLLLLFLLNQKNSDSLPAPGPAGPPGEAGPRGPRGLAGKDGETGPKGDPGPAGKDGEKGPKGDPGPPGKDGEKGPKGDPGPPGKDGEKGPKGDPGPPGKDGEKGPKGDPGSPGKDGLPGKPGINGLSGIDINLPLDNSIKQIINILTLLKTKNLSVDIRTIYGKNIPAKSIGKINTGTAILNYSNEIVSIPKIAFLRYADGAISKGELINTSEYLTLNYEGVCEKEIRDHLIIGHTYKLVVGENIIPLFKVLASKAGIVISATEAVATYYITQIKPIE</sequence>
<dbReference type="Proteomes" id="UP000002730">
    <property type="component" value="Chromosome"/>
</dbReference>
<organism evidence="2 3">
    <name type="scientific">Clostridium cellulovorans (strain ATCC 35296 / DSM 3052 / OCM 3 / 743B)</name>
    <dbReference type="NCBI Taxonomy" id="573061"/>
    <lineage>
        <taxon>Bacteria</taxon>
        <taxon>Bacillati</taxon>
        <taxon>Bacillota</taxon>
        <taxon>Clostridia</taxon>
        <taxon>Eubacteriales</taxon>
        <taxon>Clostridiaceae</taxon>
        <taxon>Clostridium</taxon>
    </lineage>
</organism>
<keyword evidence="3" id="KW-1185">Reference proteome</keyword>
<name>D9SWU6_CLOC7</name>
<dbReference type="KEGG" id="ccb:Clocel_1559"/>
<proteinExistence type="predicted"/>
<protein>
    <submittedName>
        <fullName evidence="2">Collagen triple helix repeat-containing protein</fullName>
    </submittedName>
</protein>
<evidence type="ECO:0000313" key="3">
    <source>
        <dbReference type="Proteomes" id="UP000002730"/>
    </source>
</evidence>
<dbReference type="AlphaFoldDB" id="D9SWU6"/>
<gene>
    <name evidence="2" type="ordered locus">Clocel_1559</name>
</gene>
<feature type="region of interest" description="Disordered" evidence="1">
    <location>
        <begin position="25"/>
        <end position="134"/>
    </location>
</feature>
<dbReference type="HOGENOM" id="CLU_958788_0_0_9"/>
<dbReference type="RefSeq" id="WP_013291680.1">
    <property type="nucleotide sequence ID" value="NC_014393.1"/>
</dbReference>
<feature type="compositionally biased region" description="Low complexity" evidence="1">
    <location>
        <begin position="120"/>
        <end position="133"/>
    </location>
</feature>
<dbReference type="PANTHER" id="PTHR24637">
    <property type="entry name" value="COLLAGEN"/>
    <property type="match status" value="1"/>
</dbReference>
<dbReference type="EMBL" id="CP002160">
    <property type="protein sequence ID" value="ADL51307.1"/>
    <property type="molecule type" value="Genomic_DNA"/>
</dbReference>
<keyword evidence="2" id="KW-0176">Collagen</keyword>
<evidence type="ECO:0000313" key="2">
    <source>
        <dbReference type="EMBL" id="ADL51307.1"/>
    </source>
</evidence>
<dbReference type="eggNOG" id="COG1409">
    <property type="taxonomic scope" value="Bacteria"/>
</dbReference>
<dbReference type="InterPro" id="IPR008160">
    <property type="entry name" value="Collagen"/>
</dbReference>
<dbReference type="STRING" id="573061.Clocel_1559"/>
<accession>D9SWU6</accession>
<evidence type="ECO:0000256" key="1">
    <source>
        <dbReference type="SAM" id="MobiDB-lite"/>
    </source>
</evidence>